<evidence type="ECO:0000313" key="3">
    <source>
        <dbReference type="Proteomes" id="UP001156831"/>
    </source>
</evidence>
<feature type="transmembrane region" description="Helical" evidence="1">
    <location>
        <begin position="78"/>
        <end position="97"/>
    </location>
</feature>
<comment type="caution">
    <text evidence="2">The sequence shown here is derived from an EMBL/GenBank/DDBJ whole genome shotgun (WGS) entry which is preliminary data.</text>
</comment>
<keyword evidence="1" id="KW-1133">Transmembrane helix</keyword>
<gene>
    <name evidence="2" type="ORF">QFW80_13135</name>
</gene>
<evidence type="ECO:0000313" key="2">
    <source>
        <dbReference type="EMBL" id="MDH5831459.1"/>
    </source>
</evidence>
<dbReference type="EMBL" id="JARXRN010000028">
    <property type="protein sequence ID" value="MDH5831459.1"/>
    <property type="molecule type" value="Genomic_DNA"/>
</dbReference>
<dbReference type="RefSeq" id="WP_280602426.1">
    <property type="nucleotide sequence ID" value="NZ_JARXRN010000028.1"/>
</dbReference>
<reference evidence="2 3" key="1">
    <citation type="submission" date="2023-04" db="EMBL/GenBank/DDBJ databases">
        <title>Luteimonas sp. M1R5S18.</title>
        <authorList>
            <person name="Sun J.-Q."/>
        </authorList>
    </citation>
    <scope>NUCLEOTIDE SEQUENCE [LARGE SCALE GENOMIC DNA]</scope>
    <source>
        <strain evidence="2 3">M1R5S18</strain>
    </source>
</reference>
<protein>
    <recommendedName>
        <fullName evidence="4">DUF4345 domain-containing protein</fullName>
    </recommendedName>
</protein>
<keyword evidence="3" id="KW-1185">Reference proteome</keyword>
<accession>A0ABT6JLA1</accession>
<proteinExistence type="predicted"/>
<organism evidence="2 3">
    <name type="scientific">Luteimonas rhizosphaericola</name>
    <dbReference type="NCBI Taxonomy" id="3042024"/>
    <lineage>
        <taxon>Bacteria</taxon>
        <taxon>Pseudomonadati</taxon>
        <taxon>Pseudomonadota</taxon>
        <taxon>Gammaproteobacteria</taxon>
        <taxon>Lysobacterales</taxon>
        <taxon>Lysobacteraceae</taxon>
        <taxon>Luteimonas</taxon>
    </lineage>
</organism>
<dbReference type="Proteomes" id="UP001156831">
    <property type="component" value="Unassembled WGS sequence"/>
</dbReference>
<keyword evidence="1" id="KW-0472">Membrane</keyword>
<name>A0ABT6JLA1_9GAMM</name>
<evidence type="ECO:0000256" key="1">
    <source>
        <dbReference type="SAM" id="Phobius"/>
    </source>
</evidence>
<evidence type="ECO:0008006" key="4">
    <source>
        <dbReference type="Google" id="ProtNLM"/>
    </source>
</evidence>
<feature type="transmembrane region" description="Helical" evidence="1">
    <location>
        <begin position="103"/>
        <end position="123"/>
    </location>
</feature>
<sequence length="159" mass="16598">MPAPSRWTIPARSLAAFALAVVAIPAVSLSGAWLSEAAGLPRAGMLRLAVDLGWVAVAGSVGAFAGVRTAAIAKRAHVCAIFALYLSIAAYAVATMGTDFPRWFTAGLLASLPLQVLLGWWLAAGHDRRQAARAGRAAWARGPAGVRTASPRARSRTRR</sequence>
<feature type="transmembrane region" description="Helical" evidence="1">
    <location>
        <begin position="53"/>
        <end position="71"/>
    </location>
</feature>
<keyword evidence="1" id="KW-0812">Transmembrane</keyword>